<feature type="compositionally biased region" description="Low complexity" evidence="2">
    <location>
        <begin position="201"/>
        <end position="215"/>
    </location>
</feature>
<dbReference type="InterPro" id="IPR036412">
    <property type="entry name" value="HAD-like_sf"/>
</dbReference>
<dbReference type="GO" id="GO:0030007">
    <property type="term" value="P:intracellular potassium ion homeostasis"/>
    <property type="evidence" value="ECO:0007669"/>
    <property type="project" value="TreeGrafter"/>
</dbReference>
<dbReference type="EMBL" id="KZ532953">
    <property type="protein sequence ID" value="PKU27010.1"/>
    <property type="molecule type" value="Genomic_DNA"/>
</dbReference>
<proteinExistence type="predicted"/>
<organism evidence="3 4">
    <name type="scientific">Limosa lapponica baueri</name>
    <dbReference type="NCBI Taxonomy" id="1758121"/>
    <lineage>
        <taxon>Eukaryota</taxon>
        <taxon>Metazoa</taxon>
        <taxon>Chordata</taxon>
        <taxon>Craniata</taxon>
        <taxon>Vertebrata</taxon>
        <taxon>Euteleostomi</taxon>
        <taxon>Archelosauria</taxon>
        <taxon>Archosauria</taxon>
        <taxon>Dinosauria</taxon>
        <taxon>Saurischia</taxon>
        <taxon>Theropoda</taxon>
        <taxon>Coelurosauria</taxon>
        <taxon>Aves</taxon>
        <taxon>Neognathae</taxon>
        <taxon>Neoaves</taxon>
        <taxon>Charadriiformes</taxon>
        <taxon>Scolopacidae</taxon>
        <taxon>Limosa</taxon>
    </lineage>
</organism>
<protein>
    <submittedName>
        <fullName evidence="3">Uncharacterized protein</fullName>
    </submittedName>
</protein>
<dbReference type="InterPro" id="IPR050510">
    <property type="entry name" value="Cation_transp_ATPase_P-type"/>
</dbReference>
<evidence type="ECO:0000256" key="2">
    <source>
        <dbReference type="SAM" id="MobiDB-lite"/>
    </source>
</evidence>
<feature type="compositionally biased region" description="Basic residues" evidence="2">
    <location>
        <begin position="239"/>
        <end position="248"/>
    </location>
</feature>
<dbReference type="GO" id="GO:0005886">
    <property type="term" value="C:plasma membrane"/>
    <property type="evidence" value="ECO:0007669"/>
    <property type="project" value="TreeGrafter"/>
</dbReference>
<dbReference type="GO" id="GO:0006883">
    <property type="term" value="P:intracellular sodium ion homeostasis"/>
    <property type="evidence" value="ECO:0007669"/>
    <property type="project" value="TreeGrafter"/>
</dbReference>
<dbReference type="OrthoDB" id="3352408at2759"/>
<dbReference type="PANTHER" id="PTHR43294:SF10">
    <property type="entry name" value="POTASSIUM-TRANSPORTING ATPASE ALPHA CHAIN 1"/>
    <property type="match status" value="1"/>
</dbReference>
<sequence>MVTGDHPITAKAIAAAVGIISEGSETPEEVASRLRVPLERVDPRWDPGVREGTQVSGVEVAMTPWVAHGGNLNVSGAPAPWRWGGPRCHGRGHPGVRGGGDPCPRVPSPRPPRQARARVVTGAELAAMTPGALEGLLRAHPEMVFARTSPQQKLVIVESCQRLVGTPGTWGWWWGHGGTPVNVGDSGGHREDSDIGTTETLGSPSSSLQSPRPQGATMMGMETFPKCHHDGDGPQPHPSRPRVPKVPP</sequence>
<dbReference type="InterPro" id="IPR023214">
    <property type="entry name" value="HAD_sf"/>
</dbReference>
<dbReference type="Gene3D" id="3.40.50.1000">
    <property type="entry name" value="HAD superfamily/HAD-like"/>
    <property type="match status" value="2"/>
</dbReference>
<dbReference type="Proteomes" id="UP000233556">
    <property type="component" value="Unassembled WGS sequence"/>
</dbReference>
<dbReference type="GO" id="GO:0005391">
    <property type="term" value="F:P-type sodium:potassium-exchanging transporter activity"/>
    <property type="evidence" value="ECO:0007669"/>
    <property type="project" value="TreeGrafter"/>
</dbReference>
<reference evidence="4" key="1">
    <citation type="submission" date="2017-11" db="EMBL/GenBank/DDBJ databases">
        <authorList>
            <person name="Lima N.C."/>
            <person name="Parody-Merino A.M."/>
            <person name="Battley P.F."/>
            <person name="Fidler A.E."/>
            <person name="Prosdocimi F."/>
        </authorList>
    </citation>
    <scope>NUCLEOTIDE SEQUENCE [LARGE SCALE GENOMIC DNA]</scope>
</reference>
<dbReference type="PANTHER" id="PTHR43294">
    <property type="entry name" value="SODIUM/POTASSIUM-TRANSPORTING ATPASE SUBUNIT ALPHA"/>
    <property type="match status" value="1"/>
</dbReference>
<dbReference type="GO" id="GO:0036376">
    <property type="term" value="P:sodium ion export across plasma membrane"/>
    <property type="evidence" value="ECO:0007669"/>
    <property type="project" value="TreeGrafter"/>
</dbReference>
<dbReference type="SUPFAM" id="SSF56784">
    <property type="entry name" value="HAD-like"/>
    <property type="match status" value="1"/>
</dbReference>
<feature type="region of interest" description="Disordered" evidence="2">
    <location>
        <begin position="181"/>
        <end position="248"/>
    </location>
</feature>
<keyword evidence="1" id="KW-0479">Metal-binding</keyword>
<evidence type="ECO:0000313" key="3">
    <source>
        <dbReference type="EMBL" id="PKU27010.1"/>
    </source>
</evidence>
<accession>A0A2I0SZN8</accession>
<dbReference type="GO" id="GO:0008900">
    <property type="term" value="F:P-type potassium:proton transporter activity"/>
    <property type="evidence" value="ECO:0007669"/>
    <property type="project" value="TreeGrafter"/>
</dbReference>
<keyword evidence="4" id="KW-1185">Reference proteome</keyword>
<evidence type="ECO:0000256" key="1">
    <source>
        <dbReference type="ARBA" id="ARBA00022723"/>
    </source>
</evidence>
<gene>
    <name evidence="3" type="ORF">llap_22686</name>
</gene>
<evidence type="ECO:0000313" key="4">
    <source>
        <dbReference type="Proteomes" id="UP000233556"/>
    </source>
</evidence>
<dbReference type="AlphaFoldDB" id="A0A2I0SZN8"/>
<name>A0A2I0SZN8_LIMLA</name>
<dbReference type="GO" id="GO:0046872">
    <property type="term" value="F:metal ion binding"/>
    <property type="evidence" value="ECO:0007669"/>
    <property type="project" value="UniProtKB-KW"/>
</dbReference>
<reference evidence="4" key="2">
    <citation type="submission" date="2017-12" db="EMBL/GenBank/DDBJ databases">
        <title>Genome sequence of the Bar-tailed Godwit (Limosa lapponica baueri).</title>
        <authorList>
            <person name="Lima N.C.B."/>
            <person name="Parody-Merino A.M."/>
            <person name="Battley P.F."/>
            <person name="Fidler A.E."/>
            <person name="Prosdocimi F."/>
        </authorList>
    </citation>
    <scope>NUCLEOTIDE SEQUENCE [LARGE SCALE GENOMIC DNA]</scope>
</reference>
<dbReference type="GO" id="GO:1990573">
    <property type="term" value="P:potassium ion import across plasma membrane"/>
    <property type="evidence" value="ECO:0007669"/>
    <property type="project" value="TreeGrafter"/>
</dbReference>